<feature type="region of interest" description="Disordered" evidence="1">
    <location>
        <begin position="28"/>
        <end position="73"/>
    </location>
</feature>
<name>A0A059W352_STRNR</name>
<organism evidence="3 4">
    <name type="scientific">Streptomyces noursei</name>
    <name type="common">Streptomyces albulus</name>
    <dbReference type="NCBI Taxonomy" id="1971"/>
    <lineage>
        <taxon>Bacteria</taxon>
        <taxon>Bacillati</taxon>
        <taxon>Actinomycetota</taxon>
        <taxon>Actinomycetes</taxon>
        <taxon>Kitasatosporales</taxon>
        <taxon>Streptomycetaceae</taxon>
        <taxon>Streptomyces</taxon>
    </lineage>
</organism>
<dbReference type="AlphaFoldDB" id="A0A059W352"/>
<evidence type="ECO:0000256" key="1">
    <source>
        <dbReference type="SAM" id="MobiDB-lite"/>
    </source>
</evidence>
<feature type="signal peptide" evidence="2">
    <location>
        <begin position="1"/>
        <end position="27"/>
    </location>
</feature>
<sequence length="73" mass="7496">MTRTKKSLAVAAIAAAVLGTAAVPAMADNHIPGPPNTVTAQDNHMPMAPQDNHTPLAPQAQHAGLAPMDNHMP</sequence>
<feature type="chain" id="PRO_5043422100" evidence="2">
    <location>
        <begin position="28"/>
        <end position="73"/>
    </location>
</feature>
<evidence type="ECO:0000256" key="2">
    <source>
        <dbReference type="SAM" id="SignalP"/>
    </source>
</evidence>
<gene>
    <name evidence="3" type="ORF">SALB_04538</name>
</gene>
<proteinExistence type="predicted"/>
<comment type="caution">
    <text evidence="3">The sequence shown here is derived from an EMBL/GenBank/DDBJ whole genome shotgun (WGS) entry which is preliminary data.</text>
</comment>
<dbReference type="EMBL" id="BHXC01000006">
    <property type="protein sequence ID" value="GCB91796.1"/>
    <property type="molecule type" value="Genomic_DNA"/>
</dbReference>
<dbReference type="Proteomes" id="UP000288351">
    <property type="component" value="Unassembled WGS sequence"/>
</dbReference>
<keyword evidence="2" id="KW-0732">Signal</keyword>
<dbReference type="STRING" id="68570.DC74_3719"/>
<dbReference type="RefSeq" id="WP_016571797.1">
    <property type="nucleotide sequence ID" value="NZ_BHXC01000006.1"/>
</dbReference>
<protein>
    <submittedName>
        <fullName evidence="3">Uncharacterized protein</fullName>
    </submittedName>
</protein>
<reference evidence="3 4" key="1">
    <citation type="journal article" date="2019" name="Microbiol. Resour. Announc.">
        <title>Draft Genome Sequence of the Most Traditional epsilon-Poly-l-Lysine Producer, Streptomyces albulus NBRC14147.</title>
        <authorList>
            <person name="Yamanaka K."/>
            <person name="Hamano Y."/>
        </authorList>
    </citation>
    <scope>NUCLEOTIDE SEQUENCE [LARGE SCALE GENOMIC DNA]</scope>
    <source>
        <strain evidence="3 4">NBRC 14147</strain>
    </source>
</reference>
<evidence type="ECO:0000313" key="4">
    <source>
        <dbReference type="Proteomes" id="UP000288351"/>
    </source>
</evidence>
<evidence type="ECO:0000313" key="3">
    <source>
        <dbReference type="EMBL" id="GCB91796.1"/>
    </source>
</evidence>
<accession>A0A059W352</accession>
<dbReference type="eggNOG" id="ENOG5032PX8">
    <property type="taxonomic scope" value="Bacteria"/>
</dbReference>